<name>A0A7C5V3I6_9FIRM</name>
<proteinExistence type="predicted"/>
<dbReference type="AlphaFoldDB" id="A0A7C5V3I6"/>
<accession>A0A7C5V3I6</accession>
<dbReference type="EMBL" id="DRUZ01000110">
    <property type="protein sequence ID" value="HHS02729.1"/>
    <property type="molecule type" value="Genomic_DNA"/>
</dbReference>
<organism evidence="1">
    <name type="scientific">Caldicellulosiruptor owensensis</name>
    <dbReference type="NCBI Taxonomy" id="55205"/>
    <lineage>
        <taxon>Bacteria</taxon>
        <taxon>Bacillati</taxon>
        <taxon>Bacillota</taxon>
        <taxon>Bacillota incertae sedis</taxon>
        <taxon>Caldicellulosiruptorales</taxon>
        <taxon>Caldicellulosiruptoraceae</taxon>
        <taxon>Caldicellulosiruptor</taxon>
    </lineage>
</organism>
<sequence length="310" mass="36374">MFKLMYDVMKLAKENHSSVCLRSSNSFYPRKSTCTACLNQVHFKRKNNGNVRDYDCKNMIYYYCGRYSLKHAGEIFTLLEQISSKLPDNPRIFSVGCGPCTDLFGFEAYYRKYKPESMIEYRGLEKSKLWNEVHRFIIQHGKNYNLARVEVTYMDAISKFNEIEDIMSCEKPNIISFQYVLSDMAKYHDVAFVKRFAENFVVKAFEILPKSTIIIFNDTNVTQQYALRNPEEVKGREILAYLARKFWGNSNISVLKYYFPYNSDSTLCFGVAHSKCEIDMKSVPEDLKNYFEMWNQYRSAQLVLVKNADC</sequence>
<gene>
    <name evidence="1" type="ORF">ENL71_09720</name>
</gene>
<evidence type="ECO:0000313" key="1">
    <source>
        <dbReference type="EMBL" id="HHS02729.1"/>
    </source>
</evidence>
<protein>
    <submittedName>
        <fullName evidence="1">Uncharacterized protein</fullName>
    </submittedName>
</protein>
<reference evidence="1" key="1">
    <citation type="journal article" date="2020" name="mSystems">
        <title>Genome- and Community-Level Interaction Insights into Carbon Utilization and Element Cycling Functions of Hydrothermarchaeota in Hydrothermal Sediment.</title>
        <authorList>
            <person name="Zhou Z."/>
            <person name="Liu Y."/>
            <person name="Xu W."/>
            <person name="Pan J."/>
            <person name="Luo Z.H."/>
            <person name="Li M."/>
        </authorList>
    </citation>
    <scope>NUCLEOTIDE SEQUENCE [LARGE SCALE GENOMIC DNA]</scope>
    <source>
        <strain evidence="1">SpSt-102</strain>
    </source>
</reference>
<comment type="caution">
    <text evidence="1">The sequence shown here is derived from an EMBL/GenBank/DDBJ whole genome shotgun (WGS) entry which is preliminary data.</text>
</comment>